<dbReference type="NCBIfam" id="NF000592">
    <property type="entry name" value="PRK00013.1"/>
    <property type="match status" value="1"/>
</dbReference>
<evidence type="ECO:0000256" key="7">
    <source>
        <dbReference type="RuleBase" id="RU000418"/>
    </source>
</evidence>
<evidence type="ECO:0000256" key="4">
    <source>
        <dbReference type="ARBA" id="ARBA00023186"/>
    </source>
</evidence>
<dbReference type="GO" id="GO:0140662">
    <property type="term" value="F:ATP-dependent protein folding chaperone"/>
    <property type="evidence" value="ECO:0007669"/>
    <property type="project" value="InterPro"/>
</dbReference>
<keyword evidence="11" id="KW-1185">Reference proteome</keyword>
<reference evidence="10 11" key="1">
    <citation type="submission" date="2020-08" db="EMBL/GenBank/DDBJ databases">
        <title>Genomic Encyclopedia of Type Strains, Phase IV (KMG-IV): sequencing the most valuable type-strain genomes for metagenomic binning, comparative biology and taxonomic classification.</title>
        <authorList>
            <person name="Goeker M."/>
        </authorList>
    </citation>
    <scope>NUCLEOTIDE SEQUENCE [LARGE SCALE GENOMIC DNA]</scope>
    <source>
        <strain evidence="10 11">DSM 13481</strain>
    </source>
</reference>
<dbReference type="InterPro" id="IPR002423">
    <property type="entry name" value="Cpn60/GroEL/TCP-1"/>
</dbReference>
<dbReference type="Gene3D" id="3.50.7.10">
    <property type="entry name" value="GroEL"/>
    <property type="match status" value="1"/>
</dbReference>
<evidence type="ECO:0000313" key="10">
    <source>
        <dbReference type="EMBL" id="MBB6063314.1"/>
    </source>
</evidence>
<comment type="subunit">
    <text evidence="6 8">Forms a cylinder of 14 subunits composed of two heptameric rings stacked back-to-back. Interacts with the co-chaperonin GroES.</text>
</comment>
<keyword evidence="6" id="KW-0963">Cytoplasm</keyword>
<dbReference type="SUPFAM" id="SSF52029">
    <property type="entry name" value="GroEL apical domain-like"/>
    <property type="match status" value="1"/>
</dbReference>
<evidence type="ECO:0000256" key="2">
    <source>
        <dbReference type="ARBA" id="ARBA00022741"/>
    </source>
</evidence>
<dbReference type="InterPro" id="IPR027409">
    <property type="entry name" value="GroEL-like_apical_dom_sf"/>
</dbReference>
<dbReference type="GO" id="GO:0005524">
    <property type="term" value="F:ATP binding"/>
    <property type="evidence" value="ECO:0007669"/>
    <property type="project" value="UniProtKB-UniRule"/>
</dbReference>
<dbReference type="InterPro" id="IPR018370">
    <property type="entry name" value="Chaperonin_Cpn60_CS"/>
</dbReference>
<dbReference type="HAMAP" id="MF_00600">
    <property type="entry name" value="CH60"/>
    <property type="match status" value="1"/>
</dbReference>
<dbReference type="EC" id="5.6.1.7" evidence="6"/>
<dbReference type="NCBIfam" id="NF009487">
    <property type="entry name" value="PRK12849.1"/>
    <property type="match status" value="1"/>
</dbReference>
<dbReference type="GO" id="GO:0051082">
    <property type="term" value="F:unfolded protein binding"/>
    <property type="evidence" value="ECO:0007669"/>
    <property type="project" value="UniProtKB-UniRule"/>
</dbReference>
<dbReference type="NCBIfam" id="NF009488">
    <property type="entry name" value="PRK12850.1"/>
    <property type="match status" value="1"/>
</dbReference>
<evidence type="ECO:0000313" key="11">
    <source>
        <dbReference type="Proteomes" id="UP000555828"/>
    </source>
</evidence>
<feature type="binding site" evidence="6">
    <location>
        <position position="413"/>
    </location>
    <ligand>
        <name>ATP</name>
        <dbReference type="ChEBI" id="CHEBI:30616"/>
    </ligand>
</feature>
<keyword evidence="2 6" id="KW-0547">Nucleotide-binding</keyword>
<keyword evidence="5 6" id="KW-0413">Isomerase</keyword>
<dbReference type="InterPro" id="IPR001844">
    <property type="entry name" value="Cpn60/GroEL"/>
</dbReference>
<comment type="similarity">
    <text evidence="1 6 7">Belongs to the chaperonin (HSP60) family.</text>
</comment>
<dbReference type="NCBIfam" id="NF009489">
    <property type="entry name" value="PRK12851.1"/>
    <property type="match status" value="1"/>
</dbReference>
<dbReference type="CDD" id="cd03344">
    <property type="entry name" value="GroEL"/>
    <property type="match status" value="1"/>
</dbReference>
<dbReference type="Pfam" id="PF00118">
    <property type="entry name" value="Cpn60_TCP1"/>
    <property type="match status" value="1"/>
</dbReference>
<evidence type="ECO:0000256" key="3">
    <source>
        <dbReference type="ARBA" id="ARBA00022840"/>
    </source>
</evidence>
<feature type="binding site" evidence="6">
    <location>
        <begin position="479"/>
        <end position="481"/>
    </location>
    <ligand>
        <name>ATP</name>
        <dbReference type="ChEBI" id="CHEBI:30616"/>
    </ligand>
</feature>
<keyword evidence="9" id="KW-0175">Coiled coil</keyword>
<sequence length="539" mass="58194">MAKMLKFSEEARRALERGVDAVADAVKITLGPKGRNVVIEKSWGSPTITNDGVSIAKEIELEDKFENLGAQLVKEVASKTNDVAGDGTTTATVLAQAMIKEGIKNVTAGANPILVKRGIERAVAAGVEEIKRISKKLSSTDDIAHVASISANSEEIGKLIAEAMEKVGEDGVITVEDSKSIETYVEFTEGMQFDRGYVSPYFVTDPEKMEVVYNEPFILITDRKLSNIKPLIPILEKVAQTGKPLVIIAEDVEGEALTTLVLNKLKGTLNTVAVKAPGFGDRRKAMLQDIAILTGGIVASEEVGINLEDLTLNDLGRADVVRVKKDETIIVGGHGDQEEIKKRIAQIKAQIEQTTSEYEKETLQERMAKLAGGVAVIKVGAATETELKEKKHRIEDALSATRAAVEEGIVPGGGITLLRARKAVEKVVNELDGDEKIGAKIVYEALIAPINQIAKNAGYDGAIIIHKVLENDDPAYGFDALKGEYCNMFERGIIDPAKVTRSALQNAASIASMLLTTEALVVEKPEPKNNQPMPEMPEY</sequence>
<dbReference type="PANTHER" id="PTHR45633">
    <property type="entry name" value="60 KDA HEAT SHOCK PROTEIN, MITOCHONDRIAL"/>
    <property type="match status" value="1"/>
</dbReference>
<comment type="caution">
    <text evidence="10">The sequence shown here is derived from an EMBL/GenBank/DDBJ whole genome shotgun (WGS) entry which is preliminary data.</text>
</comment>
<gene>
    <name evidence="6" type="primary">groEL</name>
    <name evidence="6" type="synonym">groL</name>
    <name evidence="10" type="ORF">HNP65_001778</name>
</gene>
<comment type="caution">
    <text evidence="6">Lacks conserved residue(s) required for the propagation of feature annotation.</text>
</comment>
<dbReference type="Gene3D" id="3.30.260.10">
    <property type="entry name" value="TCP-1-like chaperonin intermediate domain"/>
    <property type="match status" value="1"/>
</dbReference>
<organism evidence="10 11">
    <name type="scientific">Thermosipho japonicus</name>
    <dbReference type="NCBI Taxonomy" id="90323"/>
    <lineage>
        <taxon>Bacteria</taxon>
        <taxon>Thermotogati</taxon>
        <taxon>Thermotogota</taxon>
        <taxon>Thermotogae</taxon>
        <taxon>Thermotogales</taxon>
        <taxon>Fervidobacteriaceae</taxon>
        <taxon>Thermosipho</taxon>
    </lineage>
</organism>
<name>A0A841GPY8_9BACT</name>
<evidence type="ECO:0000256" key="1">
    <source>
        <dbReference type="ARBA" id="ARBA00006607"/>
    </source>
</evidence>
<dbReference type="SUPFAM" id="SSF54849">
    <property type="entry name" value="GroEL-intermediate domain like"/>
    <property type="match status" value="1"/>
</dbReference>
<dbReference type="PROSITE" id="PS00296">
    <property type="entry name" value="CHAPERONINS_CPN60"/>
    <property type="match status" value="1"/>
</dbReference>
<dbReference type="Proteomes" id="UP000555828">
    <property type="component" value="Unassembled WGS sequence"/>
</dbReference>
<evidence type="ECO:0000256" key="8">
    <source>
        <dbReference type="RuleBase" id="RU000419"/>
    </source>
</evidence>
<dbReference type="EMBL" id="JACHEX010000005">
    <property type="protein sequence ID" value="MBB6063314.1"/>
    <property type="molecule type" value="Genomic_DNA"/>
</dbReference>
<comment type="subcellular location">
    <subcellularLocation>
        <location evidence="6">Cytoplasm</location>
    </subcellularLocation>
</comment>
<protein>
    <recommendedName>
        <fullName evidence="6">Chaperonin GroEL</fullName>
        <ecNumber evidence="6">5.6.1.7</ecNumber>
    </recommendedName>
    <alternativeName>
        <fullName evidence="6">60 kDa chaperonin</fullName>
    </alternativeName>
    <alternativeName>
        <fullName evidence="6">Chaperonin-60</fullName>
        <shortName evidence="6">Cpn60</shortName>
    </alternativeName>
</protein>
<dbReference type="GO" id="GO:0005737">
    <property type="term" value="C:cytoplasm"/>
    <property type="evidence" value="ECO:0007669"/>
    <property type="project" value="UniProtKB-SubCell"/>
</dbReference>
<evidence type="ECO:0000256" key="6">
    <source>
        <dbReference type="HAMAP-Rule" id="MF_00600"/>
    </source>
</evidence>
<keyword evidence="4 6" id="KW-0143">Chaperone</keyword>
<dbReference type="GO" id="GO:0016853">
    <property type="term" value="F:isomerase activity"/>
    <property type="evidence" value="ECO:0007669"/>
    <property type="project" value="UniProtKB-KW"/>
</dbReference>
<feature type="binding site" evidence="6">
    <location>
        <begin position="86"/>
        <end position="90"/>
    </location>
    <ligand>
        <name>ATP</name>
        <dbReference type="ChEBI" id="CHEBI:30616"/>
    </ligand>
</feature>
<feature type="binding site" evidence="6">
    <location>
        <begin position="29"/>
        <end position="32"/>
    </location>
    <ligand>
        <name>ATP</name>
        <dbReference type="ChEBI" id="CHEBI:30616"/>
    </ligand>
</feature>
<feature type="binding site" evidence="6">
    <location>
        <position position="495"/>
    </location>
    <ligand>
        <name>ATP</name>
        <dbReference type="ChEBI" id="CHEBI:30616"/>
    </ligand>
</feature>
<evidence type="ECO:0000256" key="5">
    <source>
        <dbReference type="ARBA" id="ARBA00023235"/>
    </source>
</evidence>
<dbReference type="PRINTS" id="PR00298">
    <property type="entry name" value="CHAPERONIN60"/>
</dbReference>
<dbReference type="Gene3D" id="1.10.560.10">
    <property type="entry name" value="GroEL-like equatorial domain"/>
    <property type="match status" value="1"/>
</dbReference>
<dbReference type="AlphaFoldDB" id="A0A841GPY8"/>
<dbReference type="NCBIfam" id="TIGR02348">
    <property type="entry name" value="GroEL"/>
    <property type="match status" value="1"/>
</dbReference>
<feature type="coiled-coil region" evidence="9">
    <location>
        <begin position="337"/>
        <end position="364"/>
    </location>
</feature>
<proteinExistence type="inferred from homology"/>
<dbReference type="GO" id="GO:0042026">
    <property type="term" value="P:protein refolding"/>
    <property type="evidence" value="ECO:0007669"/>
    <property type="project" value="UniProtKB-UniRule"/>
</dbReference>
<dbReference type="SUPFAM" id="SSF48592">
    <property type="entry name" value="GroEL equatorial domain-like"/>
    <property type="match status" value="1"/>
</dbReference>
<accession>A0A841GPY8</accession>
<dbReference type="InterPro" id="IPR027410">
    <property type="entry name" value="TCP-1-like_intermed_sf"/>
</dbReference>
<keyword evidence="3 6" id="KW-0067">ATP-binding</keyword>
<comment type="function">
    <text evidence="6 8">Together with its co-chaperonin GroES, plays an essential role in assisting protein folding. The GroEL-GroES system forms a nano-cage that allows encapsulation of the non-native substrate proteins and provides a physical environment optimized to promote and accelerate protein folding.</text>
</comment>
<dbReference type="FunFam" id="3.50.7.10:FF:000001">
    <property type="entry name" value="60 kDa chaperonin"/>
    <property type="match status" value="1"/>
</dbReference>
<dbReference type="RefSeq" id="WP_184619895.1">
    <property type="nucleotide sequence ID" value="NZ_JACHEX010000005.1"/>
</dbReference>
<evidence type="ECO:0000256" key="9">
    <source>
        <dbReference type="SAM" id="Coils"/>
    </source>
</evidence>
<dbReference type="InterPro" id="IPR027413">
    <property type="entry name" value="GROEL-like_equatorial_sf"/>
</dbReference>